<dbReference type="PROSITE" id="PS51007">
    <property type="entry name" value="CYTC"/>
    <property type="match status" value="1"/>
</dbReference>
<protein>
    <submittedName>
        <fullName evidence="10">Cytochrome c551/cytochrome c550</fullName>
    </submittedName>
</protein>
<reference evidence="10 11" key="1">
    <citation type="submission" date="2016-10" db="EMBL/GenBank/DDBJ databases">
        <authorList>
            <person name="de Groot N.N."/>
        </authorList>
    </citation>
    <scope>NUCLEOTIDE SEQUENCE [LARGE SCALE GENOMIC DNA]</scope>
    <source>
        <strain evidence="10 11">DSM 45610</strain>
    </source>
</reference>
<evidence type="ECO:0000256" key="6">
    <source>
        <dbReference type="PIRSR" id="PIRSR000025-1"/>
    </source>
</evidence>
<evidence type="ECO:0000256" key="1">
    <source>
        <dbReference type="ARBA" id="ARBA00022448"/>
    </source>
</evidence>
<evidence type="ECO:0000256" key="7">
    <source>
        <dbReference type="PIRSR" id="PIRSR000025-2"/>
    </source>
</evidence>
<dbReference type="InterPro" id="IPR009056">
    <property type="entry name" value="Cyt_c-like_dom"/>
</dbReference>
<dbReference type="Gene3D" id="1.10.760.10">
    <property type="entry name" value="Cytochrome c-like domain"/>
    <property type="match status" value="1"/>
</dbReference>
<dbReference type="Proteomes" id="UP000198534">
    <property type="component" value="Unassembled WGS sequence"/>
</dbReference>
<evidence type="ECO:0000256" key="2">
    <source>
        <dbReference type="ARBA" id="ARBA00022617"/>
    </source>
</evidence>
<dbReference type="PANTHER" id="PTHR37823">
    <property type="entry name" value="CYTOCHROME C-553-LIKE"/>
    <property type="match status" value="1"/>
</dbReference>
<evidence type="ECO:0000256" key="5">
    <source>
        <dbReference type="ARBA" id="ARBA00023004"/>
    </source>
</evidence>
<organism evidence="10 11">
    <name type="scientific">Marininema mesophilum</name>
    <dbReference type="NCBI Taxonomy" id="1048340"/>
    <lineage>
        <taxon>Bacteria</taxon>
        <taxon>Bacillati</taxon>
        <taxon>Bacillota</taxon>
        <taxon>Bacilli</taxon>
        <taxon>Bacillales</taxon>
        <taxon>Thermoactinomycetaceae</taxon>
        <taxon>Marininema</taxon>
    </lineage>
</organism>
<dbReference type="GO" id="GO:0009055">
    <property type="term" value="F:electron transfer activity"/>
    <property type="evidence" value="ECO:0007669"/>
    <property type="project" value="InterPro"/>
</dbReference>
<name>A0A1H2TK36_9BACL</name>
<keyword evidence="5 7" id="KW-0408">Iron</keyword>
<keyword evidence="2 6" id="KW-0349">Heme</keyword>
<dbReference type="InterPro" id="IPR012218">
    <property type="entry name" value="Cyt_c_BACSU-c550-type"/>
</dbReference>
<feature type="binding site" description="axial binding residue" evidence="7">
    <location>
        <position position="86"/>
    </location>
    <ligand>
        <name>heme c</name>
        <dbReference type="ChEBI" id="CHEBI:61717"/>
    </ligand>
    <ligandPart>
        <name>Fe</name>
        <dbReference type="ChEBI" id="CHEBI:18248"/>
    </ligandPart>
</feature>
<evidence type="ECO:0000313" key="10">
    <source>
        <dbReference type="EMBL" id="SDW44170.1"/>
    </source>
</evidence>
<feature type="binding site" description="axial binding residue" evidence="7">
    <location>
        <position position="51"/>
    </location>
    <ligand>
        <name>heme c</name>
        <dbReference type="ChEBI" id="CHEBI:61717"/>
    </ligand>
    <ligandPart>
        <name>Fe</name>
        <dbReference type="ChEBI" id="CHEBI:18248"/>
    </ligandPart>
</feature>
<keyword evidence="8" id="KW-0732">Signal</keyword>
<dbReference type="SUPFAM" id="SSF46626">
    <property type="entry name" value="Cytochrome c"/>
    <property type="match status" value="1"/>
</dbReference>
<feature type="domain" description="Cytochrome c" evidence="9">
    <location>
        <begin position="34"/>
        <end position="108"/>
    </location>
</feature>
<comment type="PTM">
    <text evidence="6">Binds 1 heme c group covalently per subunit.</text>
</comment>
<evidence type="ECO:0000256" key="8">
    <source>
        <dbReference type="SAM" id="SignalP"/>
    </source>
</evidence>
<gene>
    <name evidence="10" type="ORF">SAMN05444487_103159</name>
</gene>
<dbReference type="PROSITE" id="PS51257">
    <property type="entry name" value="PROKAR_LIPOPROTEIN"/>
    <property type="match status" value="1"/>
</dbReference>
<dbReference type="GO" id="GO:0005506">
    <property type="term" value="F:iron ion binding"/>
    <property type="evidence" value="ECO:0007669"/>
    <property type="project" value="InterPro"/>
</dbReference>
<feature type="chain" id="PRO_5011541365" evidence="8">
    <location>
        <begin position="24"/>
        <end position="108"/>
    </location>
</feature>
<dbReference type="PANTHER" id="PTHR37823:SF4">
    <property type="entry name" value="MENAQUINOL-CYTOCHROME C REDUCTASE CYTOCHROME B_C SUBUNIT"/>
    <property type="match status" value="1"/>
</dbReference>
<keyword evidence="3 7" id="KW-0479">Metal-binding</keyword>
<dbReference type="InterPro" id="IPR036909">
    <property type="entry name" value="Cyt_c-like_dom_sf"/>
</dbReference>
<evidence type="ECO:0000313" key="11">
    <source>
        <dbReference type="Proteomes" id="UP000198534"/>
    </source>
</evidence>
<accession>A0A1H2TK36</accession>
<dbReference type="AlphaFoldDB" id="A0A1H2TK36"/>
<evidence type="ECO:0000256" key="3">
    <source>
        <dbReference type="ARBA" id="ARBA00022723"/>
    </source>
</evidence>
<dbReference type="RefSeq" id="WP_177167890.1">
    <property type="nucleotide sequence ID" value="NZ_FNNQ01000003.1"/>
</dbReference>
<dbReference type="EMBL" id="FNNQ01000003">
    <property type="protein sequence ID" value="SDW44170.1"/>
    <property type="molecule type" value="Genomic_DNA"/>
</dbReference>
<sequence>MAGSVWKFTLLGAAIVVSLTACAQDKGSDKEKPSVSASPKQVFSNNCSSCHGDQLQGGMGPDLRKIGSRYSAKEIAAVIENGQGQMPPQKQLNANSRKKLANWLAKKK</sequence>
<evidence type="ECO:0000256" key="4">
    <source>
        <dbReference type="ARBA" id="ARBA00022982"/>
    </source>
</evidence>
<dbReference type="GO" id="GO:0016020">
    <property type="term" value="C:membrane"/>
    <property type="evidence" value="ECO:0007669"/>
    <property type="project" value="InterPro"/>
</dbReference>
<proteinExistence type="predicted"/>
<dbReference type="STRING" id="1048340.SAMN05444487_103159"/>
<feature type="binding site" description="covalent" evidence="6">
    <location>
        <position position="47"/>
    </location>
    <ligand>
        <name>heme c</name>
        <dbReference type="ChEBI" id="CHEBI:61717"/>
    </ligand>
</feature>
<keyword evidence="4" id="KW-0249">Electron transport</keyword>
<keyword evidence="1" id="KW-0813">Transport</keyword>
<evidence type="ECO:0000259" key="9">
    <source>
        <dbReference type="PROSITE" id="PS51007"/>
    </source>
</evidence>
<feature type="signal peptide" evidence="8">
    <location>
        <begin position="1"/>
        <end position="23"/>
    </location>
</feature>
<dbReference type="PIRSF" id="PIRSF000025">
    <property type="entry name" value="Cytc_Bsub_c550"/>
    <property type="match status" value="1"/>
</dbReference>
<keyword evidence="11" id="KW-1185">Reference proteome</keyword>
<dbReference type="GO" id="GO:0020037">
    <property type="term" value="F:heme binding"/>
    <property type="evidence" value="ECO:0007669"/>
    <property type="project" value="InterPro"/>
</dbReference>
<dbReference type="Pfam" id="PF13442">
    <property type="entry name" value="Cytochrome_CBB3"/>
    <property type="match status" value="1"/>
</dbReference>
<feature type="binding site" description="covalent" evidence="6">
    <location>
        <position position="50"/>
    </location>
    <ligand>
        <name>heme c</name>
        <dbReference type="ChEBI" id="CHEBI:61717"/>
    </ligand>
</feature>
<dbReference type="InterPro" id="IPR051811">
    <property type="entry name" value="Cytochrome_c550/c551-like"/>
</dbReference>